<dbReference type="EMBL" id="GAIX01013005">
    <property type="protein sequence ID" value="JAA79555.1"/>
    <property type="molecule type" value="Transcribed_RNA"/>
</dbReference>
<name>S4P0D3_9NEOP</name>
<sequence length="85" mass="9910">MIQNTLSIVDQSYHHFHCRSLNDPETFRIILSLEFVGIRVKHVKYVTSLHAINIDRLITMLFPETLVSCDNVALQMEIKLKRSVQ</sequence>
<reference evidence="1" key="1">
    <citation type="journal article" date="2013" name="BMC Genomics">
        <title>Unscrambling butterfly oogenesis.</title>
        <authorList>
            <person name="Carter J.M."/>
            <person name="Baker S.C."/>
            <person name="Pink R."/>
            <person name="Carter D.R."/>
            <person name="Collins A."/>
            <person name="Tomlin J."/>
            <person name="Gibbs M."/>
            <person name="Breuker C.J."/>
        </authorList>
    </citation>
    <scope>NUCLEOTIDE SEQUENCE</scope>
    <source>
        <tissue evidence="1">Ovary</tissue>
    </source>
</reference>
<accession>S4P0D3</accession>
<dbReference type="AlphaFoldDB" id="S4P0D3"/>
<proteinExistence type="predicted"/>
<evidence type="ECO:0000313" key="1">
    <source>
        <dbReference type="EMBL" id="JAA79555.1"/>
    </source>
</evidence>
<reference evidence="1" key="2">
    <citation type="submission" date="2013-05" db="EMBL/GenBank/DDBJ databases">
        <authorList>
            <person name="Carter J.-M."/>
            <person name="Baker S.C."/>
            <person name="Pink R."/>
            <person name="Carter D.R.F."/>
            <person name="Collins A."/>
            <person name="Tomlin J."/>
            <person name="Gibbs M."/>
            <person name="Breuker C.J."/>
        </authorList>
    </citation>
    <scope>NUCLEOTIDE SEQUENCE</scope>
    <source>
        <tissue evidence="1">Ovary</tissue>
    </source>
</reference>
<organism evidence="1">
    <name type="scientific">Pararge aegeria</name>
    <name type="common">speckled wood butterfly</name>
    <dbReference type="NCBI Taxonomy" id="116150"/>
    <lineage>
        <taxon>Eukaryota</taxon>
        <taxon>Metazoa</taxon>
        <taxon>Ecdysozoa</taxon>
        <taxon>Arthropoda</taxon>
        <taxon>Hexapoda</taxon>
        <taxon>Insecta</taxon>
        <taxon>Pterygota</taxon>
        <taxon>Neoptera</taxon>
        <taxon>Endopterygota</taxon>
        <taxon>Lepidoptera</taxon>
        <taxon>Glossata</taxon>
        <taxon>Ditrysia</taxon>
        <taxon>Papilionoidea</taxon>
        <taxon>Nymphalidae</taxon>
        <taxon>Satyrinae</taxon>
        <taxon>Satyrini</taxon>
        <taxon>Parargina</taxon>
        <taxon>Pararge</taxon>
    </lineage>
</organism>
<protein>
    <submittedName>
        <fullName evidence="1">Uncharacterized protein</fullName>
    </submittedName>
</protein>